<dbReference type="Proteomes" id="UP000003856">
    <property type="component" value="Unassembled WGS sequence"/>
</dbReference>
<sequence>MKKAPHAPNPRAADDVESLTDPDTHNAVRAVLSPGRCSNYGAAMHLWQQAADNDFNDDVVHFLGYVARAIVKADADGGAPAKIKNACGLYGRKRSRVEGWATEYLRIAAMFDVIGDDGNPTQGPHPLPSVDDVKRAIESHPDAKTLRNSKKQAAAKKAHSAMRKEP</sequence>
<feature type="compositionally biased region" description="Basic and acidic residues" evidence="1">
    <location>
        <begin position="131"/>
        <end position="145"/>
    </location>
</feature>
<dbReference type="PATRIC" id="fig|573060.9.peg.1712"/>
<evidence type="ECO:0000313" key="2">
    <source>
        <dbReference type="EMBL" id="EER59115.1"/>
    </source>
</evidence>
<keyword evidence="3" id="KW-1185">Reference proteome</keyword>
<feature type="region of interest" description="Disordered" evidence="1">
    <location>
        <begin position="1"/>
        <end position="21"/>
    </location>
</feature>
<dbReference type="AlphaFoldDB" id="C5T8T6"/>
<gene>
    <name evidence="2" type="ORF">AcdelDRAFT_3316</name>
</gene>
<feature type="region of interest" description="Disordered" evidence="1">
    <location>
        <begin position="117"/>
        <end position="166"/>
    </location>
</feature>
<proteinExistence type="predicted"/>
<comment type="caution">
    <text evidence="2">The sequence shown here is derived from an EMBL/GenBank/DDBJ whole genome shotgun (WGS) entry which is preliminary data.</text>
</comment>
<protein>
    <submittedName>
        <fullName evidence="2">Uncharacterized protein</fullName>
    </submittedName>
</protein>
<dbReference type="EMBL" id="ACQT01000161">
    <property type="protein sequence ID" value="EER59115.1"/>
    <property type="molecule type" value="Genomic_DNA"/>
</dbReference>
<feature type="compositionally biased region" description="Basic residues" evidence="1">
    <location>
        <begin position="147"/>
        <end position="166"/>
    </location>
</feature>
<evidence type="ECO:0000313" key="3">
    <source>
        <dbReference type="Proteomes" id="UP000003856"/>
    </source>
</evidence>
<dbReference type="RefSeq" id="WP_005798724.1">
    <property type="nucleotide sequence ID" value="NZ_ACQT01000161.1"/>
</dbReference>
<accession>C5T8T6</accession>
<evidence type="ECO:0000256" key="1">
    <source>
        <dbReference type="SAM" id="MobiDB-lite"/>
    </source>
</evidence>
<reference evidence="2 3" key="1">
    <citation type="submission" date="2009-05" db="EMBL/GenBank/DDBJ databases">
        <title>The draft genome of Acidovorax delafieldii 2AN.</title>
        <authorList>
            <consortium name="US DOE Joint Genome Institute (JGI-PGF)"/>
            <person name="Lucas S."/>
            <person name="Copeland A."/>
            <person name="Lapidus A."/>
            <person name="Glavina del Rio T."/>
            <person name="Tice H."/>
            <person name="Bruce D."/>
            <person name="Goodwin L."/>
            <person name="Pitluck S."/>
            <person name="Larimer F."/>
            <person name="Land M.L."/>
            <person name="Hauser L."/>
            <person name="Shelobolina E.S."/>
            <person name="Picardal F."/>
            <person name="Roden E."/>
            <person name="Emerson D."/>
        </authorList>
    </citation>
    <scope>NUCLEOTIDE SEQUENCE [LARGE SCALE GENOMIC DNA]</scope>
    <source>
        <strain evidence="2 3">2AN</strain>
    </source>
</reference>
<organism evidence="2 3">
    <name type="scientific">Acidovorax delafieldii 2AN</name>
    <dbReference type="NCBI Taxonomy" id="573060"/>
    <lineage>
        <taxon>Bacteria</taxon>
        <taxon>Pseudomonadati</taxon>
        <taxon>Pseudomonadota</taxon>
        <taxon>Betaproteobacteria</taxon>
        <taxon>Burkholderiales</taxon>
        <taxon>Comamonadaceae</taxon>
        <taxon>Acidovorax</taxon>
    </lineage>
</organism>
<name>C5T8T6_ACIDE</name>